<evidence type="ECO:0000313" key="1">
    <source>
        <dbReference type="EMBL" id="KAH7973926.1"/>
    </source>
</evidence>
<sequence>MAQIKELYRNLGTPPGNIDVIYDRTWLTRGHSSHVAVGCIIEMYTGLVVDHIVLSNFCLGCSSHGPKPDEQGYVAWHAKHVPDCQKNIECNARQMEVQAALLMFQRSLNKYKLRYTTMLSDEDSRTFHALTEQAVYGFIKVDKKDCINHVHKRMRAALRGFVDKKKAQGEPLGGRLTQDRIKKIANYYGWALRSHKNDMPGMKRAVEATLRHMSSTNDAPKHDLCPEGLESWWRYNRAVAKGEEPPAHKNSLLNFVNEALEPASLQASE</sequence>
<protein>
    <submittedName>
        <fullName evidence="1">Uncharacterized protein</fullName>
    </submittedName>
</protein>
<keyword evidence="2" id="KW-1185">Reference proteome</keyword>
<evidence type="ECO:0000313" key="2">
    <source>
        <dbReference type="Proteomes" id="UP000821865"/>
    </source>
</evidence>
<comment type="caution">
    <text evidence="1">The sequence shown here is derived from an EMBL/GenBank/DDBJ whole genome shotgun (WGS) entry which is preliminary data.</text>
</comment>
<dbReference type="Proteomes" id="UP000821865">
    <property type="component" value="Chromosome 10"/>
</dbReference>
<organism evidence="1 2">
    <name type="scientific">Dermacentor silvarum</name>
    <name type="common">Tick</name>
    <dbReference type="NCBI Taxonomy" id="543639"/>
    <lineage>
        <taxon>Eukaryota</taxon>
        <taxon>Metazoa</taxon>
        <taxon>Ecdysozoa</taxon>
        <taxon>Arthropoda</taxon>
        <taxon>Chelicerata</taxon>
        <taxon>Arachnida</taxon>
        <taxon>Acari</taxon>
        <taxon>Parasitiformes</taxon>
        <taxon>Ixodida</taxon>
        <taxon>Ixodoidea</taxon>
        <taxon>Ixodidae</taxon>
        <taxon>Rhipicephalinae</taxon>
        <taxon>Dermacentor</taxon>
    </lineage>
</organism>
<proteinExistence type="predicted"/>
<name>A0ACB8DNJ5_DERSI</name>
<dbReference type="EMBL" id="CM023479">
    <property type="protein sequence ID" value="KAH7973926.1"/>
    <property type="molecule type" value="Genomic_DNA"/>
</dbReference>
<gene>
    <name evidence="1" type="ORF">HPB49_007080</name>
</gene>
<accession>A0ACB8DNJ5</accession>
<reference evidence="1" key="1">
    <citation type="submission" date="2020-05" db="EMBL/GenBank/DDBJ databases">
        <title>Large-scale comparative analyses of tick genomes elucidate their genetic diversity and vector capacities.</title>
        <authorList>
            <person name="Jia N."/>
            <person name="Wang J."/>
            <person name="Shi W."/>
            <person name="Du L."/>
            <person name="Sun Y."/>
            <person name="Zhan W."/>
            <person name="Jiang J."/>
            <person name="Wang Q."/>
            <person name="Zhang B."/>
            <person name="Ji P."/>
            <person name="Sakyi L.B."/>
            <person name="Cui X."/>
            <person name="Yuan T."/>
            <person name="Jiang B."/>
            <person name="Yang W."/>
            <person name="Lam T.T.-Y."/>
            <person name="Chang Q."/>
            <person name="Ding S."/>
            <person name="Wang X."/>
            <person name="Zhu J."/>
            <person name="Ruan X."/>
            <person name="Zhao L."/>
            <person name="Wei J."/>
            <person name="Que T."/>
            <person name="Du C."/>
            <person name="Cheng J."/>
            <person name="Dai P."/>
            <person name="Han X."/>
            <person name="Huang E."/>
            <person name="Gao Y."/>
            <person name="Liu J."/>
            <person name="Shao H."/>
            <person name="Ye R."/>
            <person name="Li L."/>
            <person name="Wei W."/>
            <person name="Wang X."/>
            <person name="Wang C."/>
            <person name="Yang T."/>
            <person name="Huo Q."/>
            <person name="Li W."/>
            <person name="Guo W."/>
            <person name="Chen H."/>
            <person name="Zhou L."/>
            <person name="Ni X."/>
            <person name="Tian J."/>
            <person name="Zhou Y."/>
            <person name="Sheng Y."/>
            <person name="Liu T."/>
            <person name="Pan Y."/>
            <person name="Xia L."/>
            <person name="Li J."/>
            <person name="Zhao F."/>
            <person name="Cao W."/>
        </authorList>
    </citation>
    <scope>NUCLEOTIDE SEQUENCE</scope>
    <source>
        <strain evidence="1">Dsil-2018</strain>
    </source>
</reference>